<comment type="caution">
    <text evidence="9">Lacks conserved residue(s) required for the propagation of feature annotation.</text>
</comment>
<feature type="site" description="Important for substrate specificity" evidence="9">
    <location>
        <position position="70"/>
    </location>
</feature>
<feature type="active site" description="Proton acceptor" evidence="9">
    <location>
        <position position="69"/>
    </location>
</feature>
<comment type="subcellular location">
    <subcellularLocation>
        <location evidence="1 9">Cytoplasm</location>
    </subcellularLocation>
</comment>
<dbReference type="PATRIC" id="fig|1178482.3.peg.3838"/>
<evidence type="ECO:0000256" key="4">
    <source>
        <dbReference type="ARBA" id="ARBA00023080"/>
    </source>
</evidence>
<dbReference type="Proteomes" id="UP000019113">
    <property type="component" value="Unassembled WGS sequence"/>
</dbReference>
<evidence type="ECO:0000256" key="2">
    <source>
        <dbReference type="ARBA" id="ARBA00022490"/>
    </source>
</evidence>
<organism evidence="11 12">
    <name type="scientific">Halomonas huangheensis</name>
    <dbReference type="NCBI Taxonomy" id="1178482"/>
    <lineage>
        <taxon>Bacteria</taxon>
        <taxon>Pseudomonadati</taxon>
        <taxon>Pseudomonadota</taxon>
        <taxon>Gammaproteobacteria</taxon>
        <taxon>Oceanospirillales</taxon>
        <taxon>Halomonadaceae</taxon>
        <taxon>Halomonas</taxon>
    </lineage>
</organism>
<proteinExistence type="inferred from homology"/>
<feature type="site" description="Important for substrate specificity" evidence="9">
    <location>
        <position position="12"/>
    </location>
</feature>
<dbReference type="PANTHER" id="PTHR43213:SF10">
    <property type="entry name" value="7-METHYL-GTP PYROPHOSPHATASE"/>
    <property type="match status" value="1"/>
</dbReference>
<dbReference type="GO" id="GO:0005737">
    <property type="term" value="C:cytoplasm"/>
    <property type="evidence" value="ECO:0007669"/>
    <property type="project" value="UniProtKB-SubCell"/>
</dbReference>
<dbReference type="OrthoDB" id="9813694at2"/>
<dbReference type="PANTHER" id="PTHR43213">
    <property type="entry name" value="BIFUNCTIONAL DTTP/UTP PYROPHOSPHATASE/METHYLTRANSFERASE PROTEIN-RELATED"/>
    <property type="match status" value="1"/>
</dbReference>
<evidence type="ECO:0000256" key="7">
    <source>
        <dbReference type="ARBA" id="ARBA00060749"/>
    </source>
</evidence>
<evidence type="ECO:0000256" key="6">
    <source>
        <dbReference type="ARBA" id="ARBA00053369"/>
    </source>
</evidence>
<dbReference type="CDD" id="cd00555">
    <property type="entry name" value="Maf"/>
    <property type="match status" value="1"/>
</dbReference>
<keyword evidence="12" id="KW-1185">Reference proteome</keyword>
<protein>
    <recommendedName>
        <fullName evidence="8 9">7-methyl-GTP pyrophosphatase</fullName>
        <shortName evidence="9">m(7)GTP pyrophosphatase</shortName>
        <ecNumber evidence="9">3.6.1.-</ecNumber>
    </recommendedName>
</protein>
<dbReference type="Gene3D" id="3.90.950.10">
    <property type="match status" value="1"/>
</dbReference>
<comment type="cofactor">
    <cofactor evidence="9">
        <name>a divalent metal cation</name>
        <dbReference type="ChEBI" id="CHEBI:60240"/>
    </cofactor>
</comment>
<dbReference type="eggNOG" id="COG0424">
    <property type="taxonomic scope" value="Bacteria"/>
</dbReference>
<dbReference type="InterPro" id="IPR029001">
    <property type="entry name" value="ITPase-like_fam"/>
</dbReference>
<reference evidence="11 12" key="1">
    <citation type="submission" date="2013-08" db="EMBL/GenBank/DDBJ databases">
        <title>draft genome of Halomonas huanghegensis, strain BJGMM-B45T.</title>
        <authorList>
            <person name="Miao C."/>
            <person name="Wan Y."/>
            <person name="Jin W."/>
        </authorList>
    </citation>
    <scope>NUCLEOTIDE SEQUENCE [LARGE SCALE GENOMIC DNA]</scope>
    <source>
        <strain evidence="11 12">BJGMM-B45</strain>
    </source>
</reference>
<dbReference type="AlphaFoldDB" id="W1N1M4"/>
<accession>W1N1M4</accession>
<evidence type="ECO:0000313" key="12">
    <source>
        <dbReference type="Proteomes" id="UP000019113"/>
    </source>
</evidence>
<dbReference type="PIRSF" id="PIRSF006305">
    <property type="entry name" value="Maf"/>
    <property type="match status" value="1"/>
</dbReference>
<evidence type="ECO:0000256" key="1">
    <source>
        <dbReference type="ARBA" id="ARBA00004496"/>
    </source>
</evidence>
<name>W1N1M4_9GAMM</name>
<dbReference type="EMBL" id="AVBC01000045">
    <property type="protein sequence ID" value="ERL49383.1"/>
    <property type="molecule type" value="Genomic_DNA"/>
</dbReference>
<dbReference type="FunFam" id="3.90.950.10:FF:000005">
    <property type="entry name" value="7-methyl-GTP pyrophosphatase"/>
    <property type="match status" value="1"/>
</dbReference>
<evidence type="ECO:0000256" key="5">
    <source>
        <dbReference type="ARBA" id="ARBA00050213"/>
    </source>
</evidence>
<evidence type="ECO:0000256" key="9">
    <source>
        <dbReference type="HAMAP-Rule" id="MF_00528"/>
    </source>
</evidence>
<evidence type="ECO:0000313" key="11">
    <source>
        <dbReference type="EMBL" id="ERL49383.1"/>
    </source>
</evidence>
<comment type="catalytic activity">
    <reaction evidence="5 9">
        <text>N(7)-methyl-GTP + H2O = N(7)-methyl-GMP + diphosphate + H(+)</text>
        <dbReference type="Rhea" id="RHEA:58744"/>
        <dbReference type="ChEBI" id="CHEBI:15377"/>
        <dbReference type="ChEBI" id="CHEBI:15378"/>
        <dbReference type="ChEBI" id="CHEBI:33019"/>
        <dbReference type="ChEBI" id="CHEBI:58285"/>
        <dbReference type="ChEBI" id="CHEBI:87133"/>
    </reaction>
</comment>
<evidence type="ECO:0000256" key="10">
    <source>
        <dbReference type="SAM" id="MobiDB-lite"/>
    </source>
</evidence>
<feature type="region of interest" description="Disordered" evidence="10">
    <location>
        <begin position="203"/>
        <end position="223"/>
    </location>
</feature>
<dbReference type="Pfam" id="PF02545">
    <property type="entry name" value="Maf"/>
    <property type="match status" value="1"/>
</dbReference>
<keyword evidence="2 9" id="KW-0963">Cytoplasm</keyword>
<dbReference type="InterPro" id="IPR003697">
    <property type="entry name" value="Maf-like"/>
</dbReference>
<comment type="caution">
    <text evidence="11">The sequence shown here is derived from an EMBL/GenBank/DDBJ whole genome shotgun (WGS) entry which is preliminary data.</text>
</comment>
<dbReference type="EC" id="3.6.1.-" evidence="9"/>
<comment type="function">
    <text evidence="6 9">Nucleoside triphosphate pyrophosphatase that hydrolyzes 7-methyl-GTP (m(7)GTP). May have a dual role in cell division arrest and in preventing the incorporation of modified nucleotides into cellular nucleic acids.</text>
</comment>
<comment type="similarity">
    <text evidence="7 9">Belongs to the Maf family. YceF subfamily.</text>
</comment>
<feature type="site" description="Important for substrate specificity" evidence="9">
    <location>
        <position position="154"/>
    </location>
</feature>
<sequence>MPRIVLASSSPWRRDLLSRLGQPFTCASPEIDESPRPDETPDALVHRLALAKAQRLADDFPQHLIIGSDQVAVFAGRVLGKPHTEERARAQLRTFSGQRVRFLTGLALIDTLSGSHRVSHEHYDVVFRQLSDAEIDAYIAREQPLDSAGSFRMEGLGITLFERLEGDDPNTLIGLPLIRLCQWLREAGLDPLLGAQTGAANTDSVNTDSFNTDSFNTTPAQGS</sequence>
<dbReference type="GO" id="GO:0009117">
    <property type="term" value="P:nucleotide metabolic process"/>
    <property type="evidence" value="ECO:0007669"/>
    <property type="project" value="UniProtKB-KW"/>
</dbReference>
<keyword evidence="4 9" id="KW-0546">Nucleotide metabolism</keyword>
<keyword evidence="3 9" id="KW-0378">Hydrolase</keyword>
<dbReference type="HAMAP" id="MF_00528">
    <property type="entry name" value="Maf"/>
    <property type="match status" value="1"/>
</dbReference>
<evidence type="ECO:0000256" key="3">
    <source>
        <dbReference type="ARBA" id="ARBA00022801"/>
    </source>
</evidence>
<evidence type="ECO:0000256" key="8">
    <source>
        <dbReference type="ARBA" id="ARBA00068163"/>
    </source>
</evidence>
<dbReference type="NCBIfam" id="TIGR00172">
    <property type="entry name" value="maf"/>
    <property type="match status" value="1"/>
</dbReference>
<dbReference type="RefSeq" id="WP_021820793.1">
    <property type="nucleotide sequence ID" value="NZ_AVBC01000045.1"/>
</dbReference>
<gene>
    <name evidence="11" type="ORF">BJB45_06285</name>
</gene>
<dbReference type="GO" id="GO:0047429">
    <property type="term" value="F:nucleoside triphosphate diphosphatase activity"/>
    <property type="evidence" value="ECO:0007669"/>
    <property type="project" value="InterPro"/>
</dbReference>
<dbReference type="SUPFAM" id="SSF52972">
    <property type="entry name" value="ITPase-like"/>
    <property type="match status" value="1"/>
</dbReference>